<evidence type="ECO:0000256" key="3">
    <source>
        <dbReference type="ARBA" id="ARBA00023004"/>
    </source>
</evidence>
<reference evidence="6" key="1">
    <citation type="submission" date="2016-10" db="EMBL/GenBank/DDBJ databases">
        <title>Sequence of Gallionella enrichment culture.</title>
        <authorList>
            <person name="Poehlein A."/>
            <person name="Muehling M."/>
            <person name="Daniel R."/>
        </authorList>
    </citation>
    <scope>NUCLEOTIDE SEQUENCE</scope>
</reference>
<gene>
    <name evidence="6" type="primary">gmr_127</name>
    <name evidence="6" type="ORF">GALL_241660</name>
</gene>
<dbReference type="CDD" id="cd01949">
    <property type="entry name" value="GGDEF"/>
    <property type="match status" value="1"/>
</dbReference>
<dbReference type="Pfam" id="PF00990">
    <property type="entry name" value="GGDEF"/>
    <property type="match status" value="1"/>
</dbReference>
<dbReference type="InterPro" id="IPR012827">
    <property type="entry name" value="Hemerythrin_metal-bd"/>
</dbReference>
<dbReference type="Gene3D" id="3.30.70.270">
    <property type="match status" value="1"/>
</dbReference>
<evidence type="ECO:0000256" key="2">
    <source>
        <dbReference type="ARBA" id="ARBA00022723"/>
    </source>
</evidence>
<organism evidence="6">
    <name type="scientific">mine drainage metagenome</name>
    <dbReference type="NCBI Taxonomy" id="410659"/>
    <lineage>
        <taxon>unclassified sequences</taxon>
        <taxon>metagenomes</taxon>
        <taxon>ecological metagenomes</taxon>
    </lineage>
</organism>
<dbReference type="InterPro" id="IPR029787">
    <property type="entry name" value="Nucleotide_cyclase"/>
</dbReference>
<dbReference type="InterPro" id="IPR035965">
    <property type="entry name" value="PAS-like_dom_sf"/>
</dbReference>
<evidence type="ECO:0000256" key="1">
    <source>
        <dbReference type="ARBA" id="ARBA00010587"/>
    </source>
</evidence>
<dbReference type="FunFam" id="3.20.20.450:FF:000001">
    <property type="entry name" value="Cyclic di-GMP phosphodiesterase yahA"/>
    <property type="match status" value="1"/>
</dbReference>
<dbReference type="SUPFAM" id="SSF141868">
    <property type="entry name" value="EAL domain-like"/>
    <property type="match status" value="1"/>
</dbReference>
<dbReference type="PANTHER" id="PTHR44757">
    <property type="entry name" value="DIGUANYLATE CYCLASE DGCP"/>
    <property type="match status" value="1"/>
</dbReference>
<protein>
    <submittedName>
        <fullName evidence="6">Cyclic di-GMP phosphodiesterase Gmr</fullName>
        <ecNumber evidence="6">3.1.4.52</ecNumber>
    </submittedName>
</protein>
<evidence type="ECO:0000259" key="5">
    <source>
        <dbReference type="PROSITE" id="PS50887"/>
    </source>
</evidence>
<dbReference type="Gene3D" id="3.20.20.450">
    <property type="entry name" value="EAL domain"/>
    <property type="match status" value="1"/>
</dbReference>
<keyword evidence="3" id="KW-0408">Iron</keyword>
<dbReference type="PROSITE" id="PS50883">
    <property type="entry name" value="EAL"/>
    <property type="match status" value="1"/>
</dbReference>
<evidence type="ECO:0000313" key="6">
    <source>
        <dbReference type="EMBL" id="OIQ93878.1"/>
    </source>
</evidence>
<dbReference type="PROSITE" id="PS50887">
    <property type="entry name" value="GGDEF"/>
    <property type="match status" value="1"/>
</dbReference>
<dbReference type="SUPFAM" id="SSF55073">
    <property type="entry name" value="Nucleotide cyclase"/>
    <property type="match status" value="1"/>
</dbReference>
<feature type="domain" description="EAL" evidence="4">
    <location>
        <begin position="494"/>
        <end position="749"/>
    </location>
</feature>
<dbReference type="Gene3D" id="1.20.120.50">
    <property type="entry name" value="Hemerythrin-like"/>
    <property type="match status" value="1"/>
</dbReference>
<dbReference type="Pfam" id="PF01814">
    <property type="entry name" value="Hemerythrin"/>
    <property type="match status" value="1"/>
</dbReference>
<dbReference type="InterPro" id="IPR001633">
    <property type="entry name" value="EAL_dom"/>
</dbReference>
<dbReference type="SMART" id="SM00052">
    <property type="entry name" value="EAL"/>
    <property type="match status" value="1"/>
</dbReference>
<dbReference type="SMART" id="SM00267">
    <property type="entry name" value="GGDEF"/>
    <property type="match status" value="1"/>
</dbReference>
<dbReference type="CDD" id="cd12107">
    <property type="entry name" value="Hemerythrin"/>
    <property type="match status" value="1"/>
</dbReference>
<dbReference type="InterPro" id="IPR052155">
    <property type="entry name" value="Biofilm_reg_signaling"/>
</dbReference>
<dbReference type="InterPro" id="IPR035919">
    <property type="entry name" value="EAL_sf"/>
</dbReference>
<dbReference type="InterPro" id="IPR000160">
    <property type="entry name" value="GGDEF_dom"/>
</dbReference>
<keyword evidence="6" id="KW-0378">Hydrolase</keyword>
<dbReference type="NCBIfam" id="TIGR00254">
    <property type="entry name" value="GGDEF"/>
    <property type="match status" value="1"/>
</dbReference>
<keyword evidence="2" id="KW-0479">Metal-binding</keyword>
<dbReference type="GO" id="GO:0071111">
    <property type="term" value="F:cyclic-guanylate-specific phosphodiesterase activity"/>
    <property type="evidence" value="ECO:0007669"/>
    <property type="project" value="UniProtKB-EC"/>
</dbReference>
<name>A0A1J5RCQ9_9ZZZZ</name>
<dbReference type="InterPro" id="IPR012312">
    <property type="entry name" value="Hemerythrin-like"/>
</dbReference>
<dbReference type="NCBIfam" id="TIGR02481">
    <property type="entry name" value="hemeryth_dom"/>
    <property type="match status" value="1"/>
</dbReference>
<proteinExistence type="inferred from homology"/>
<sequence>MQLIEIFPWNEHFNTGLDSIDVQHRRLVVLLNELATHIAFGNATPSLDELLAALADYAQYHFGTEEALWNGTLPGSAETVAHRRSHARFIEFIDGMRRRSSHDATQAAEMLDFLVHWLAGHILQADRELAYVVLGVRDGLTRDEALRRARERMSGATQAMIQIILSTFEALTRNTLELMRELSRRRGAQTALANSQALLSAVVDSTASPIWSVDAADFALLTFNAAIRQHFAQQHHLELTRGMSPEQHFAHAPGYAEIWRAYYRRALTEGAYRVEYLTAYGGQTLQLNFSPIRRDGVVVGVAVFGEDISARKAAESQARFLALHDALTRLPNRELVAERFTVASSFAVRDGARVALLALDLDQFKAVNDALGHRTGDALLRAVAARLQTLLGVEDTLGRSGGDDFLLVLGKAGGAEQLAERAGTMLEALRAPFDVDGHALRITASIGVALYPDDGADFDTLLRQADTALFVAKSAGRDDVRFFDAAFNVVAVDALALRAELALALQRGEFELHYQPQIDLGSGTVLGAEALLRWRSPQRGLVAPGCFIGVAEDSGLIVPIGSWVLQQACRQAAAWRAAGLGDALSVGVNLSALQFRRGDLVATVVDAIHGAGLDPHRLELELTESLLLEDAEQVRDSMRQLKSLGVRFALDDFGTGYSNLSSLRQFPLDRLKIDQSFVRHIGRDAAEAQIARSIIDIGHARGLQVIAEGIEDEATAELLRGAHCDQAQGYLFSRPLPADAFADWMRARG</sequence>
<accession>A0A1J5RCQ9</accession>
<dbReference type="PANTHER" id="PTHR44757:SF2">
    <property type="entry name" value="BIOFILM ARCHITECTURE MAINTENANCE PROTEIN MBAA"/>
    <property type="match status" value="1"/>
</dbReference>
<feature type="domain" description="GGDEF" evidence="5">
    <location>
        <begin position="352"/>
        <end position="485"/>
    </location>
</feature>
<dbReference type="EC" id="3.1.4.52" evidence="6"/>
<dbReference type="GO" id="GO:0046872">
    <property type="term" value="F:metal ion binding"/>
    <property type="evidence" value="ECO:0007669"/>
    <property type="project" value="UniProtKB-KW"/>
</dbReference>
<dbReference type="AlphaFoldDB" id="A0A1J5RCQ9"/>
<dbReference type="SUPFAM" id="SSF55785">
    <property type="entry name" value="PYP-like sensor domain (PAS domain)"/>
    <property type="match status" value="1"/>
</dbReference>
<dbReference type="CDD" id="cd01948">
    <property type="entry name" value="EAL"/>
    <property type="match status" value="1"/>
</dbReference>
<dbReference type="EMBL" id="MLJW01000198">
    <property type="protein sequence ID" value="OIQ93878.1"/>
    <property type="molecule type" value="Genomic_DNA"/>
</dbReference>
<dbReference type="Gene3D" id="3.30.450.20">
    <property type="entry name" value="PAS domain"/>
    <property type="match status" value="1"/>
</dbReference>
<evidence type="ECO:0000259" key="4">
    <source>
        <dbReference type="PROSITE" id="PS50883"/>
    </source>
</evidence>
<dbReference type="InterPro" id="IPR035938">
    <property type="entry name" value="Hemerythrin-like_sf"/>
</dbReference>
<dbReference type="SUPFAM" id="SSF47188">
    <property type="entry name" value="Hemerythrin-like"/>
    <property type="match status" value="1"/>
</dbReference>
<comment type="similarity">
    <text evidence="1">Belongs to the hemerythrin family.</text>
</comment>
<comment type="caution">
    <text evidence="6">The sequence shown here is derived from an EMBL/GenBank/DDBJ whole genome shotgun (WGS) entry which is preliminary data.</text>
</comment>
<dbReference type="Pfam" id="PF00563">
    <property type="entry name" value="EAL"/>
    <property type="match status" value="1"/>
</dbReference>
<dbReference type="InterPro" id="IPR043128">
    <property type="entry name" value="Rev_trsase/Diguanyl_cyclase"/>
</dbReference>